<dbReference type="PANTHER" id="PTHR37023">
    <property type="entry name" value="TRANSPOSASE"/>
    <property type="match status" value="1"/>
</dbReference>
<feature type="domain" description="Transposase IS801/IS1294" evidence="1">
    <location>
        <begin position="141"/>
        <end position="312"/>
    </location>
</feature>
<dbReference type="GO" id="GO:0006313">
    <property type="term" value="P:DNA transposition"/>
    <property type="evidence" value="ECO:0007669"/>
    <property type="project" value="InterPro"/>
</dbReference>
<dbReference type="Pfam" id="PF04986">
    <property type="entry name" value="Y2_Tnp"/>
    <property type="match status" value="1"/>
</dbReference>
<sequence length="380" mass="43818">MSPRHEMADVLNLHWPMVLQCGKFNAWQLRTLNAIMRCRTAAMGSHVDGCTNCGHLRISYNSCRNRHCPKCQGVQRERWIQAREAELLPVPYFHVVFTLPDIINPLCLHQGKIVYGLLFQTAWSVLRSFGHDPKWLGARTGMIAILHTWGQTISLHPHLHCIVPGGGLTPHGKWKTAKTQGKYLFPVKAMSKVFRARFITALTKALPEKMDYGLVSELYKKKWVVYAKRPFNGPESVIEYLGRYTHKIAISNHRIRDISESKVTFSYKDYRQSAITKEMTLDALEFIRRFAMHTLPKAFVRIRHYGILSSTAKAKCAVQIKEQLPDIPKPISNKPLLQVYNPKVCPCCKKETIREILRFDRRGPPKNWYDLAKKVLECLR</sequence>
<dbReference type="NCBIfam" id="NF033538">
    <property type="entry name" value="transpos_IS91"/>
    <property type="match status" value="1"/>
</dbReference>
<dbReference type="AlphaFoldDB" id="A0A0F9KC75"/>
<gene>
    <name evidence="3" type="ORF">LCGC14_1652570</name>
</gene>
<comment type="caution">
    <text evidence="3">The sequence shown here is derived from an EMBL/GenBank/DDBJ whole genome shotgun (WGS) entry which is preliminary data.</text>
</comment>
<dbReference type="PANTHER" id="PTHR37023:SF1">
    <property type="entry name" value="ISSOD25 TRANSPOSASE TNPA_ISSOD25"/>
    <property type="match status" value="1"/>
</dbReference>
<dbReference type="GO" id="GO:0004803">
    <property type="term" value="F:transposase activity"/>
    <property type="evidence" value="ECO:0007669"/>
    <property type="project" value="InterPro"/>
</dbReference>
<name>A0A0F9KC75_9ZZZZ</name>
<dbReference type="EMBL" id="LAZR01013919">
    <property type="protein sequence ID" value="KKM19738.1"/>
    <property type="molecule type" value="Genomic_DNA"/>
</dbReference>
<reference evidence="3" key="1">
    <citation type="journal article" date="2015" name="Nature">
        <title>Complex archaea that bridge the gap between prokaryotes and eukaryotes.</title>
        <authorList>
            <person name="Spang A."/>
            <person name="Saw J.H."/>
            <person name="Jorgensen S.L."/>
            <person name="Zaremba-Niedzwiedzka K."/>
            <person name="Martijn J."/>
            <person name="Lind A.E."/>
            <person name="van Eijk R."/>
            <person name="Schleper C."/>
            <person name="Guy L."/>
            <person name="Ettema T.J."/>
        </authorList>
    </citation>
    <scope>NUCLEOTIDE SEQUENCE</scope>
</reference>
<proteinExistence type="predicted"/>
<organism evidence="3">
    <name type="scientific">marine sediment metagenome</name>
    <dbReference type="NCBI Taxonomy" id="412755"/>
    <lineage>
        <taxon>unclassified sequences</taxon>
        <taxon>metagenomes</taxon>
        <taxon>ecological metagenomes</taxon>
    </lineage>
</organism>
<evidence type="ECO:0000259" key="2">
    <source>
        <dbReference type="Pfam" id="PF14319"/>
    </source>
</evidence>
<accession>A0A0F9KC75</accession>
<dbReference type="InterPro" id="IPR026889">
    <property type="entry name" value="Zn_Tnp"/>
</dbReference>
<feature type="domain" description="Transposase zinc-binding" evidence="2">
    <location>
        <begin position="11"/>
        <end position="99"/>
    </location>
</feature>
<dbReference type="GO" id="GO:0003677">
    <property type="term" value="F:DNA binding"/>
    <property type="evidence" value="ECO:0007669"/>
    <property type="project" value="InterPro"/>
</dbReference>
<dbReference type="InterPro" id="IPR007069">
    <property type="entry name" value="Transposase_32"/>
</dbReference>
<evidence type="ECO:0000313" key="3">
    <source>
        <dbReference type="EMBL" id="KKM19738.1"/>
    </source>
</evidence>
<dbReference type="Pfam" id="PF14319">
    <property type="entry name" value="Zn_Tnp_IS91"/>
    <property type="match status" value="1"/>
</dbReference>
<protein>
    <submittedName>
        <fullName evidence="3">Uncharacterized protein</fullName>
    </submittedName>
</protein>
<dbReference type="InterPro" id="IPR054832">
    <property type="entry name" value="transpos_IS91"/>
</dbReference>
<evidence type="ECO:0000259" key="1">
    <source>
        <dbReference type="Pfam" id="PF04986"/>
    </source>
</evidence>